<dbReference type="InterPro" id="IPR002905">
    <property type="entry name" value="Trm1"/>
</dbReference>
<dbReference type="Gene3D" id="3.40.50.150">
    <property type="entry name" value="Vaccinia Virus protein VP39"/>
    <property type="match status" value="1"/>
</dbReference>
<evidence type="ECO:0000256" key="5">
    <source>
        <dbReference type="ARBA" id="ARBA00022694"/>
    </source>
</evidence>
<accession>A0A382Y429</accession>
<dbReference type="GO" id="GO:0032259">
    <property type="term" value="P:methylation"/>
    <property type="evidence" value="ECO:0007669"/>
    <property type="project" value="UniProtKB-KW"/>
</dbReference>
<reference evidence="7" key="1">
    <citation type="submission" date="2018-05" db="EMBL/GenBank/DDBJ databases">
        <authorList>
            <person name="Lanie J.A."/>
            <person name="Ng W.-L."/>
            <person name="Kazmierczak K.M."/>
            <person name="Andrzejewski T.M."/>
            <person name="Davidsen T.M."/>
            <person name="Wayne K.J."/>
            <person name="Tettelin H."/>
            <person name="Glass J.I."/>
            <person name="Rusch D."/>
            <person name="Podicherti R."/>
            <person name="Tsui H.-C.T."/>
            <person name="Winkler M.E."/>
        </authorList>
    </citation>
    <scope>NUCLEOTIDE SEQUENCE</scope>
</reference>
<feature type="non-terminal residue" evidence="7">
    <location>
        <position position="83"/>
    </location>
</feature>
<keyword evidence="3" id="KW-0808">Transferase</keyword>
<dbReference type="EMBL" id="UINC01172763">
    <property type="protein sequence ID" value="SVD78013.1"/>
    <property type="molecule type" value="Genomic_DNA"/>
</dbReference>
<evidence type="ECO:0000313" key="7">
    <source>
        <dbReference type="EMBL" id="SVD78013.1"/>
    </source>
</evidence>
<evidence type="ECO:0000256" key="6">
    <source>
        <dbReference type="ARBA" id="ARBA00022884"/>
    </source>
</evidence>
<keyword evidence="5" id="KW-0819">tRNA processing</keyword>
<evidence type="ECO:0000256" key="2">
    <source>
        <dbReference type="ARBA" id="ARBA00022603"/>
    </source>
</evidence>
<dbReference type="SUPFAM" id="SSF53335">
    <property type="entry name" value="S-adenosyl-L-methionine-dependent methyltransferases"/>
    <property type="match status" value="1"/>
</dbReference>
<keyword evidence="4" id="KW-0949">S-adenosyl-L-methionine</keyword>
<evidence type="ECO:0000256" key="4">
    <source>
        <dbReference type="ARBA" id="ARBA00022691"/>
    </source>
</evidence>
<name>A0A382Y429_9ZZZZ</name>
<dbReference type="PROSITE" id="PS51626">
    <property type="entry name" value="SAM_MT_TRM1"/>
    <property type="match status" value="1"/>
</dbReference>
<dbReference type="AlphaFoldDB" id="A0A382Y429"/>
<gene>
    <name evidence="7" type="ORF">METZ01_LOCUS430867</name>
</gene>
<dbReference type="GO" id="GO:0000049">
    <property type="term" value="F:tRNA binding"/>
    <property type="evidence" value="ECO:0007669"/>
    <property type="project" value="UniProtKB-KW"/>
</dbReference>
<protein>
    <submittedName>
        <fullName evidence="7">Uncharacterized protein</fullName>
    </submittedName>
</protein>
<keyword evidence="6" id="KW-0694">RNA-binding</keyword>
<dbReference type="GO" id="GO:0016423">
    <property type="term" value="F:tRNA (guanine) methyltransferase activity"/>
    <property type="evidence" value="ECO:0007669"/>
    <property type="project" value="InterPro"/>
</dbReference>
<evidence type="ECO:0000256" key="3">
    <source>
        <dbReference type="ARBA" id="ARBA00022679"/>
    </source>
</evidence>
<keyword evidence="1" id="KW-0820">tRNA-binding</keyword>
<evidence type="ECO:0000256" key="1">
    <source>
        <dbReference type="ARBA" id="ARBA00022555"/>
    </source>
</evidence>
<organism evidence="7">
    <name type="scientific">marine metagenome</name>
    <dbReference type="NCBI Taxonomy" id="408172"/>
    <lineage>
        <taxon>unclassified sequences</taxon>
        <taxon>metagenomes</taxon>
        <taxon>ecological metagenomes</taxon>
    </lineage>
</organism>
<proteinExistence type="predicted"/>
<dbReference type="Pfam" id="PF02005">
    <property type="entry name" value="TRM"/>
    <property type="match status" value="1"/>
</dbReference>
<keyword evidence="2" id="KW-0489">Methyltransferase</keyword>
<sequence>MEMSRDLHVAFAKELEIEGIVLDGLAASGIRGIRLILEAGLNVEFCDTSTLATNTIAENLKLNKIGSNIYNVPVEELLQKKKY</sequence>
<dbReference type="InterPro" id="IPR029063">
    <property type="entry name" value="SAM-dependent_MTases_sf"/>
</dbReference>
<dbReference type="GO" id="GO:0008033">
    <property type="term" value="P:tRNA processing"/>
    <property type="evidence" value="ECO:0007669"/>
    <property type="project" value="UniProtKB-KW"/>
</dbReference>